<dbReference type="Proteomes" id="UP000053464">
    <property type="component" value="Unassembled WGS sequence"/>
</dbReference>
<sequence length="303" mass="33783">MQPWVYWITVAEAEIAAGVRIDCGRIIEHPSITILFHDAWTAKDADGVKVLDPGPDGRAFYFGPHTRCMPLSIAGRWIVISILFQAGAAQLLGFPDPADSLDRVYDLDDLLGRSEPVASLVPRDATYDKWAEAIEECFLRPLVKGAVEPAQLVADFQTACLTNPEMTVEEFADRQDVSKRTVERVIKKAFGVNPKHALRRARAQDFGAALLGVARPEDEPEIEDRYFDQSHRIKEMRAIFGISPGELQKRPHPVLALSLEVRQRRRLEVLRALAPGELGPWRDPASEPATQAHTHQDGAENRA</sequence>
<feature type="domain" description="HTH araC/xylS-type" evidence="2">
    <location>
        <begin position="151"/>
        <end position="250"/>
    </location>
</feature>
<protein>
    <recommendedName>
        <fullName evidence="2">HTH araC/xylS-type domain-containing protein</fullName>
    </recommendedName>
</protein>
<reference evidence="3 4" key="1">
    <citation type="submission" date="2015-04" db="EMBL/GenBank/DDBJ databases">
        <title>The draft genome sequence of Erythrobacter luteus KA37.</title>
        <authorList>
            <person name="Zhuang L."/>
            <person name="Liu Y."/>
            <person name="Shao Z."/>
        </authorList>
    </citation>
    <scope>NUCLEOTIDE SEQUENCE [LARGE SCALE GENOMIC DNA]</scope>
    <source>
        <strain evidence="3 4">KA37</strain>
    </source>
</reference>
<comment type="caution">
    <text evidence="3">The sequence shown here is derived from an EMBL/GenBank/DDBJ whole genome shotgun (WGS) entry which is preliminary data.</text>
</comment>
<feature type="region of interest" description="Disordered" evidence="1">
    <location>
        <begin position="277"/>
        <end position="303"/>
    </location>
</feature>
<dbReference type="AlphaFoldDB" id="A0A0G9MV35"/>
<dbReference type="Gene3D" id="1.10.10.60">
    <property type="entry name" value="Homeodomain-like"/>
    <property type="match status" value="1"/>
</dbReference>
<name>A0A0G9MV35_9SPHN</name>
<evidence type="ECO:0000313" key="4">
    <source>
        <dbReference type="Proteomes" id="UP000053464"/>
    </source>
</evidence>
<evidence type="ECO:0000259" key="2">
    <source>
        <dbReference type="PROSITE" id="PS01124"/>
    </source>
</evidence>
<dbReference type="PROSITE" id="PS01124">
    <property type="entry name" value="HTH_ARAC_FAMILY_2"/>
    <property type="match status" value="1"/>
</dbReference>
<organism evidence="3 4">
    <name type="scientific">Aurantiacibacter luteus</name>
    <dbReference type="NCBI Taxonomy" id="1581420"/>
    <lineage>
        <taxon>Bacteria</taxon>
        <taxon>Pseudomonadati</taxon>
        <taxon>Pseudomonadota</taxon>
        <taxon>Alphaproteobacteria</taxon>
        <taxon>Sphingomonadales</taxon>
        <taxon>Erythrobacteraceae</taxon>
        <taxon>Aurantiacibacter</taxon>
    </lineage>
</organism>
<evidence type="ECO:0000313" key="3">
    <source>
        <dbReference type="EMBL" id="KLE34434.1"/>
    </source>
</evidence>
<keyword evidence="4" id="KW-1185">Reference proteome</keyword>
<dbReference type="GO" id="GO:0003700">
    <property type="term" value="F:DNA-binding transcription factor activity"/>
    <property type="evidence" value="ECO:0007669"/>
    <property type="project" value="InterPro"/>
</dbReference>
<evidence type="ECO:0000256" key="1">
    <source>
        <dbReference type="SAM" id="MobiDB-lite"/>
    </source>
</evidence>
<dbReference type="EMBL" id="LBHB01000002">
    <property type="protein sequence ID" value="KLE34434.1"/>
    <property type="molecule type" value="Genomic_DNA"/>
</dbReference>
<proteinExistence type="predicted"/>
<dbReference type="PATRIC" id="fig|1581420.6.peg.1934"/>
<dbReference type="InterPro" id="IPR018060">
    <property type="entry name" value="HTH_AraC"/>
</dbReference>
<dbReference type="GO" id="GO:0043565">
    <property type="term" value="F:sequence-specific DNA binding"/>
    <property type="evidence" value="ECO:0007669"/>
    <property type="project" value="InterPro"/>
</dbReference>
<feature type="compositionally biased region" description="Basic and acidic residues" evidence="1">
    <location>
        <begin position="294"/>
        <end position="303"/>
    </location>
</feature>
<gene>
    <name evidence="3" type="ORF">AAW00_09430</name>
</gene>
<accession>A0A0G9MV35</accession>
<dbReference type="STRING" id="1581420.AAW00_09430"/>
<dbReference type="RefSeq" id="WP_047004081.1">
    <property type="nucleotide sequence ID" value="NZ_LBHB01000002.1"/>
</dbReference>